<name>A0A9D1JWA2_9FIRM</name>
<dbReference type="InterPro" id="IPR025877">
    <property type="entry name" value="MobA-like_NTP_Trfase"/>
</dbReference>
<dbReference type="EMBL" id="DVJK01000159">
    <property type="protein sequence ID" value="HIS67059.1"/>
    <property type="molecule type" value="Genomic_DNA"/>
</dbReference>
<dbReference type="Gene3D" id="1.10.10.10">
    <property type="entry name" value="Winged helix-like DNA-binding domain superfamily/Winged helix DNA-binding domain"/>
    <property type="match status" value="1"/>
</dbReference>
<dbReference type="Proteomes" id="UP000824001">
    <property type="component" value="Unassembled WGS sequence"/>
</dbReference>
<dbReference type="InterPro" id="IPR000847">
    <property type="entry name" value="LysR_HTH_N"/>
</dbReference>
<sequence>MSSGAIILAAGSAEGGRDLRPLICVGGRPMIRRIADTLAELPVSPVVVVTGSRQEAVQKCLSGFNARFVFNRRYASTDMLASLKLGLQALDRPGCKRVLVIPSDLPLVSVNTISLLLQADGEAVIPSYNGQRGHPIVLSAAAAAKIEGFEGEGGLREAINTLTEPLVIPVQDRAVLMDVNSRKAYNELAEYEAVMSGSAQLHLKCDFSLAVNKAVIDGDTILLLNMVDCTGSLQTASDCVGISYSKAWRQIKALERELNSTLVTSAAGGSGGGGTRLSEAAKFLVESYQNMLAYGKNVSKVMFDAFFSNEIVKKIQNQG</sequence>
<dbReference type="SUPFAM" id="SSF46785">
    <property type="entry name" value="Winged helix' DNA-binding domain"/>
    <property type="match status" value="1"/>
</dbReference>
<dbReference type="Gene3D" id="3.90.550.10">
    <property type="entry name" value="Spore Coat Polysaccharide Biosynthesis Protein SpsA, Chain A"/>
    <property type="match status" value="1"/>
</dbReference>
<dbReference type="InterPro" id="IPR036390">
    <property type="entry name" value="WH_DNA-bd_sf"/>
</dbReference>
<comment type="caution">
    <text evidence="3">The sequence shown here is derived from an EMBL/GenBank/DDBJ whole genome shotgun (WGS) entry which is preliminary data.</text>
</comment>
<dbReference type="CDD" id="cd04182">
    <property type="entry name" value="GT_2_like_f"/>
    <property type="match status" value="1"/>
</dbReference>
<protein>
    <submittedName>
        <fullName evidence="3">NTP transferase domain-containing protein</fullName>
    </submittedName>
</protein>
<organism evidence="3 4">
    <name type="scientific">Candidatus Scatomorpha merdipullorum</name>
    <dbReference type="NCBI Taxonomy" id="2840927"/>
    <lineage>
        <taxon>Bacteria</taxon>
        <taxon>Bacillati</taxon>
        <taxon>Bacillota</taxon>
        <taxon>Clostridia</taxon>
        <taxon>Eubacteriales</taxon>
        <taxon>Candidatus Scatomorpha</taxon>
    </lineage>
</organism>
<dbReference type="GO" id="GO:0016779">
    <property type="term" value="F:nucleotidyltransferase activity"/>
    <property type="evidence" value="ECO:0007669"/>
    <property type="project" value="UniProtKB-ARBA"/>
</dbReference>
<proteinExistence type="predicted"/>
<dbReference type="InterPro" id="IPR029044">
    <property type="entry name" value="Nucleotide-diphossugar_trans"/>
</dbReference>
<dbReference type="SUPFAM" id="SSF53448">
    <property type="entry name" value="Nucleotide-diphospho-sugar transferases"/>
    <property type="match status" value="1"/>
</dbReference>
<dbReference type="InterPro" id="IPR036388">
    <property type="entry name" value="WH-like_DNA-bd_sf"/>
</dbReference>
<dbReference type="GO" id="GO:0003700">
    <property type="term" value="F:DNA-binding transcription factor activity"/>
    <property type="evidence" value="ECO:0007669"/>
    <property type="project" value="InterPro"/>
</dbReference>
<evidence type="ECO:0000313" key="4">
    <source>
        <dbReference type="Proteomes" id="UP000824001"/>
    </source>
</evidence>
<reference evidence="3" key="1">
    <citation type="submission" date="2020-10" db="EMBL/GenBank/DDBJ databases">
        <authorList>
            <person name="Gilroy R."/>
        </authorList>
    </citation>
    <scope>NUCLEOTIDE SEQUENCE</scope>
    <source>
        <strain evidence="3">ChiHjej10B9-9673</strain>
    </source>
</reference>
<dbReference type="AlphaFoldDB" id="A0A9D1JWA2"/>
<dbReference type="PANTHER" id="PTHR43777">
    <property type="entry name" value="MOLYBDENUM COFACTOR CYTIDYLYLTRANSFERASE"/>
    <property type="match status" value="1"/>
</dbReference>
<accession>A0A9D1JWA2</accession>
<feature type="domain" description="HTH lysR-type" evidence="1">
    <location>
        <begin position="225"/>
        <end position="280"/>
    </location>
</feature>
<feature type="domain" description="MobA-like NTP transferase" evidence="2">
    <location>
        <begin position="5"/>
        <end position="162"/>
    </location>
</feature>
<evidence type="ECO:0000259" key="2">
    <source>
        <dbReference type="Pfam" id="PF12804"/>
    </source>
</evidence>
<reference evidence="3" key="2">
    <citation type="journal article" date="2021" name="PeerJ">
        <title>Extensive microbial diversity within the chicken gut microbiome revealed by metagenomics and culture.</title>
        <authorList>
            <person name="Gilroy R."/>
            <person name="Ravi A."/>
            <person name="Getino M."/>
            <person name="Pursley I."/>
            <person name="Horton D.L."/>
            <person name="Alikhan N.F."/>
            <person name="Baker D."/>
            <person name="Gharbi K."/>
            <person name="Hall N."/>
            <person name="Watson M."/>
            <person name="Adriaenssens E.M."/>
            <person name="Foster-Nyarko E."/>
            <person name="Jarju S."/>
            <person name="Secka A."/>
            <person name="Antonio M."/>
            <person name="Oren A."/>
            <person name="Chaudhuri R.R."/>
            <person name="La Ragione R."/>
            <person name="Hildebrand F."/>
            <person name="Pallen M.J."/>
        </authorList>
    </citation>
    <scope>NUCLEOTIDE SEQUENCE</scope>
    <source>
        <strain evidence="3">ChiHjej10B9-9673</strain>
    </source>
</reference>
<gene>
    <name evidence="3" type="ORF">IAC18_05785</name>
</gene>
<keyword evidence="3" id="KW-0808">Transferase</keyword>
<evidence type="ECO:0000259" key="1">
    <source>
        <dbReference type="Pfam" id="PF00126"/>
    </source>
</evidence>
<evidence type="ECO:0000313" key="3">
    <source>
        <dbReference type="EMBL" id="HIS67059.1"/>
    </source>
</evidence>
<dbReference type="PANTHER" id="PTHR43777:SF1">
    <property type="entry name" value="MOLYBDENUM COFACTOR CYTIDYLYLTRANSFERASE"/>
    <property type="match status" value="1"/>
</dbReference>
<dbReference type="Pfam" id="PF12804">
    <property type="entry name" value="NTP_transf_3"/>
    <property type="match status" value="1"/>
</dbReference>
<dbReference type="Pfam" id="PF00126">
    <property type="entry name" value="HTH_1"/>
    <property type="match status" value="1"/>
</dbReference>